<proteinExistence type="inferred from homology"/>
<feature type="domain" description="Cytochrome c" evidence="15">
    <location>
        <begin position="614"/>
        <end position="688"/>
    </location>
</feature>
<feature type="binding site" description="covalent" evidence="11">
    <location>
        <position position="627"/>
    </location>
    <ligand>
        <name>heme c</name>
        <dbReference type="ChEBI" id="CHEBI:61717"/>
    </ligand>
</feature>
<gene>
    <name evidence="16" type="ORF">D6851_00050</name>
</gene>
<dbReference type="GO" id="GO:0020037">
    <property type="term" value="F:heme binding"/>
    <property type="evidence" value="ECO:0007669"/>
    <property type="project" value="InterPro"/>
</dbReference>
<dbReference type="InterPro" id="IPR011047">
    <property type="entry name" value="Quinoprotein_ADH-like_sf"/>
</dbReference>
<feature type="binding site" evidence="11">
    <location>
        <position position="268"/>
    </location>
    <ligand>
        <name>pyrroloquinoline quinone</name>
        <dbReference type="ChEBI" id="CHEBI:58442"/>
    </ligand>
</feature>
<keyword evidence="7 16" id="KW-0560">Oxidoreductase</keyword>
<dbReference type="SUPFAM" id="SSF46626">
    <property type="entry name" value="Cytochrome c"/>
    <property type="match status" value="1"/>
</dbReference>
<reference evidence="16 17" key="1">
    <citation type="submission" date="2018-09" db="EMBL/GenBank/DDBJ databases">
        <title>Altererythrobacter spongiae sp. nov., isolated from a marine sponge.</title>
        <authorList>
            <person name="Zhuang L."/>
            <person name="Luo L."/>
        </authorList>
    </citation>
    <scope>NUCLEOTIDE SEQUENCE [LARGE SCALE GENOMIC DNA]</scope>
    <source>
        <strain evidence="16 17">HN-Y73</strain>
    </source>
</reference>
<dbReference type="GO" id="GO:0009055">
    <property type="term" value="F:electron transfer activity"/>
    <property type="evidence" value="ECO:0007669"/>
    <property type="project" value="InterPro"/>
</dbReference>
<feature type="active site" description="Proton acceptor" evidence="10">
    <location>
        <position position="333"/>
    </location>
</feature>
<feature type="binding site" evidence="12">
    <location>
        <position position="288"/>
    </location>
    <ligand>
        <name>Ca(2+)</name>
        <dbReference type="ChEBI" id="CHEBI:29108"/>
    </ligand>
</feature>
<dbReference type="RefSeq" id="WP_120323441.1">
    <property type="nucleotide sequence ID" value="NZ_RAPF01000001.1"/>
</dbReference>
<feature type="binding site" description="axial binding residue" evidence="12">
    <location>
        <position position="631"/>
    </location>
    <ligand>
        <name>heme c</name>
        <dbReference type="ChEBI" id="CHEBI:61717"/>
    </ligand>
    <ligandPart>
        <name>Fe</name>
        <dbReference type="ChEBI" id="CHEBI:18248"/>
    </ligandPart>
</feature>
<evidence type="ECO:0000256" key="5">
    <source>
        <dbReference type="ARBA" id="ARBA00022837"/>
    </source>
</evidence>
<comment type="cofactor">
    <cofactor evidence="11">
        <name>pyrroloquinoline quinone</name>
        <dbReference type="ChEBI" id="CHEBI:58442"/>
    </cofactor>
    <text evidence="11">Binds 1 PQQ group per subunit.</text>
</comment>
<feature type="binding site" evidence="11">
    <location>
        <position position="93"/>
    </location>
    <ligand>
        <name>pyrroloquinoline quinone</name>
        <dbReference type="ChEBI" id="CHEBI:58442"/>
    </ligand>
</feature>
<dbReference type="AlphaFoldDB" id="A0A420ES83"/>
<dbReference type="PROSITE" id="PS51007">
    <property type="entry name" value="CYTC"/>
    <property type="match status" value="1"/>
</dbReference>
<dbReference type="GO" id="GO:0005509">
    <property type="term" value="F:calcium ion binding"/>
    <property type="evidence" value="ECO:0007669"/>
    <property type="project" value="InterPro"/>
</dbReference>
<feature type="disulfide bond" evidence="13">
    <location>
        <begin position="139"/>
        <end position="140"/>
    </location>
</feature>
<keyword evidence="5 12" id="KW-0106">Calcium</keyword>
<keyword evidence="17" id="KW-1185">Reference proteome</keyword>
<comment type="similarity">
    <text evidence="1">Belongs to the bacterial PQQ dehydrogenase family.</text>
</comment>
<dbReference type="Pfam" id="PF13442">
    <property type="entry name" value="Cytochrome_CBB3"/>
    <property type="match status" value="1"/>
</dbReference>
<evidence type="ECO:0000256" key="8">
    <source>
        <dbReference type="ARBA" id="ARBA00023004"/>
    </source>
</evidence>
<evidence type="ECO:0000256" key="6">
    <source>
        <dbReference type="ARBA" id="ARBA00022891"/>
    </source>
</evidence>
<feature type="binding site" evidence="11">
    <location>
        <begin position="420"/>
        <end position="421"/>
    </location>
    <ligand>
        <name>pyrroloquinoline quinone</name>
        <dbReference type="ChEBI" id="CHEBI:58442"/>
    </ligand>
</feature>
<feature type="binding site" evidence="12">
    <location>
        <position position="333"/>
    </location>
    <ligand>
        <name>Ca(2+)</name>
        <dbReference type="ChEBI" id="CHEBI:29108"/>
    </ligand>
</feature>
<evidence type="ECO:0000256" key="12">
    <source>
        <dbReference type="PIRSR" id="PIRSR617512-3"/>
    </source>
</evidence>
<keyword evidence="4 14" id="KW-0732">Signal</keyword>
<comment type="caution">
    <text evidence="16">The sequence shown here is derived from an EMBL/GenBank/DDBJ whole genome shotgun (WGS) entry which is preliminary data.</text>
</comment>
<dbReference type="Pfam" id="PF01011">
    <property type="entry name" value="PQQ"/>
    <property type="match status" value="2"/>
</dbReference>
<feature type="chain" id="PRO_5019160339" evidence="14">
    <location>
        <begin position="30"/>
        <end position="689"/>
    </location>
</feature>
<dbReference type="CDD" id="cd10279">
    <property type="entry name" value="PQQ_ADH_II"/>
    <property type="match status" value="1"/>
</dbReference>
<evidence type="ECO:0000256" key="10">
    <source>
        <dbReference type="PIRSR" id="PIRSR617512-1"/>
    </source>
</evidence>
<comment type="cofactor">
    <cofactor evidence="11">
        <name>heme c</name>
        <dbReference type="ChEBI" id="CHEBI:61717"/>
    </cofactor>
    <text evidence="11">Binds 1 heme c group per subunit.</text>
</comment>
<evidence type="ECO:0000256" key="9">
    <source>
        <dbReference type="ARBA" id="ARBA00023157"/>
    </source>
</evidence>
<dbReference type="PANTHER" id="PTHR32303">
    <property type="entry name" value="QUINOPROTEIN ALCOHOL DEHYDROGENASE (CYTOCHROME C)"/>
    <property type="match status" value="1"/>
</dbReference>
<evidence type="ECO:0000256" key="2">
    <source>
        <dbReference type="ARBA" id="ARBA00022617"/>
    </source>
</evidence>
<feature type="binding site" evidence="11">
    <location>
        <begin position="205"/>
        <end position="206"/>
    </location>
    <ligand>
        <name>pyrroloquinoline quinone</name>
        <dbReference type="ChEBI" id="CHEBI:58442"/>
    </ligand>
</feature>
<evidence type="ECO:0000256" key="4">
    <source>
        <dbReference type="ARBA" id="ARBA00022729"/>
    </source>
</evidence>
<evidence type="ECO:0000313" key="16">
    <source>
        <dbReference type="EMBL" id="RKF23537.1"/>
    </source>
</evidence>
<dbReference type="Gene3D" id="2.140.10.10">
    <property type="entry name" value="Quinoprotein alcohol dehydrogenase-like superfamily"/>
    <property type="match status" value="1"/>
</dbReference>
<feature type="binding site" evidence="11">
    <location>
        <position position="189"/>
    </location>
    <ligand>
        <name>pyrroloquinoline quinone</name>
        <dbReference type="ChEBI" id="CHEBI:58442"/>
    </ligand>
</feature>
<organism evidence="16 17">
    <name type="scientific">Altericroceibacterium spongiae</name>
    <dbReference type="NCBI Taxonomy" id="2320269"/>
    <lineage>
        <taxon>Bacteria</taxon>
        <taxon>Pseudomonadati</taxon>
        <taxon>Pseudomonadota</taxon>
        <taxon>Alphaproteobacteria</taxon>
        <taxon>Sphingomonadales</taxon>
        <taxon>Erythrobacteraceae</taxon>
        <taxon>Altericroceibacterium</taxon>
    </lineage>
</organism>
<evidence type="ECO:0000256" key="11">
    <source>
        <dbReference type="PIRSR" id="PIRSR617512-2"/>
    </source>
</evidence>
<dbReference type="InterPro" id="IPR018391">
    <property type="entry name" value="PQQ_b-propeller_rpt"/>
</dbReference>
<keyword evidence="3 12" id="KW-0479">Metal-binding</keyword>
<evidence type="ECO:0000256" key="13">
    <source>
        <dbReference type="PIRSR" id="PIRSR617512-4"/>
    </source>
</evidence>
<dbReference type="Gene3D" id="1.10.760.10">
    <property type="entry name" value="Cytochrome c-like domain"/>
    <property type="match status" value="1"/>
</dbReference>
<evidence type="ECO:0000256" key="3">
    <source>
        <dbReference type="ARBA" id="ARBA00022723"/>
    </source>
</evidence>
<dbReference type="GO" id="GO:0016020">
    <property type="term" value="C:membrane"/>
    <property type="evidence" value="ECO:0007669"/>
    <property type="project" value="InterPro"/>
</dbReference>
<dbReference type="SUPFAM" id="SSF50998">
    <property type="entry name" value="Quinoprotein alcohol dehydrogenase-like"/>
    <property type="match status" value="1"/>
</dbReference>
<dbReference type="InterPro" id="IPR017512">
    <property type="entry name" value="PQQ_MeOH/EtOH_DH"/>
</dbReference>
<dbReference type="NCBIfam" id="TIGR03075">
    <property type="entry name" value="PQQ_enz_alc_DH"/>
    <property type="match status" value="1"/>
</dbReference>
<evidence type="ECO:0000256" key="7">
    <source>
        <dbReference type="ARBA" id="ARBA00023002"/>
    </source>
</evidence>
<dbReference type="GO" id="GO:0016614">
    <property type="term" value="F:oxidoreductase activity, acting on CH-OH group of donors"/>
    <property type="evidence" value="ECO:0007669"/>
    <property type="project" value="InterPro"/>
</dbReference>
<feature type="binding site" description="axial binding residue" evidence="12">
    <location>
        <position position="665"/>
    </location>
    <ligand>
        <name>heme c</name>
        <dbReference type="ChEBI" id="CHEBI:61717"/>
    </ligand>
    <ligandPart>
        <name>Fe</name>
        <dbReference type="ChEBI" id="CHEBI:18248"/>
    </ligandPart>
</feature>
<evidence type="ECO:0000256" key="1">
    <source>
        <dbReference type="ARBA" id="ARBA00008156"/>
    </source>
</evidence>
<feature type="binding site" evidence="12">
    <location>
        <position position="207"/>
    </location>
    <ligand>
        <name>Ca(2+)</name>
        <dbReference type="ChEBI" id="CHEBI:29108"/>
    </ligand>
</feature>
<keyword evidence="2 11" id="KW-0349">Heme</keyword>
<feature type="signal peptide" evidence="14">
    <location>
        <begin position="1"/>
        <end position="29"/>
    </location>
</feature>
<dbReference type="InterPro" id="IPR009056">
    <property type="entry name" value="Cyt_c-like_dom"/>
</dbReference>
<accession>A0A420ES83</accession>
<name>A0A420ES83_9SPHN</name>
<evidence type="ECO:0000313" key="17">
    <source>
        <dbReference type="Proteomes" id="UP000284395"/>
    </source>
</evidence>
<keyword evidence="8 12" id="KW-0408">Iron</keyword>
<dbReference type="InterPro" id="IPR036909">
    <property type="entry name" value="Cyt_c-like_dom_sf"/>
</dbReference>
<feature type="binding site" evidence="11">
    <location>
        <position position="145"/>
    </location>
    <ligand>
        <name>pyrroloquinoline quinone</name>
        <dbReference type="ChEBI" id="CHEBI:58442"/>
    </ligand>
</feature>
<dbReference type="InterPro" id="IPR002372">
    <property type="entry name" value="PQQ_rpt_dom"/>
</dbReference>
<evidence type="ECO:0000256" key="14">
    <source>
        <dbReference type="SAM" id="SignalP"/>
    </source>
</evidence>
<keyword evidence="9 13" id="KW-1015">Disulfide bond</keyword>
<dbReference type="OrthoDB" id="9794322at2"/>
<feature type="binding site" description="covalent" evidence="11">
    <location>
        <position position="630"/>
    </location>
    <ligand>
        <name>heme c</name>
        <dbReference type="ChEBI" id="CHEBI:61717"/>
    </ligand>
</feature>
<keyword evidence="6 11" id="KW-0634">PQQ</keyword>
<protein>
    <submittedName>
        <fullName evidence="16">PQQ-dependent dehydrogenase, methanol/ethanol family</fullName>
        <ecNumber evidence="16">1.1.2.-</ecNumber>
    </submittedName>
</protein>
<dbReference type="EC" id="1.1.2.-" evidence="16"/>
<comment type="cofactor">
    <cofactor evidence="12">
        <name>Ca(2+)</name>
        <dbReference type="ChEBI" id="CHEBI:29108"/>
    </cofactor>
    <text evidence="12">Binds 1 Ca(2+) ion per subunit.</text>
</comment>
<dbReference type="EMBL" id="RAPF01000001">
    <property type="protein sequence ID" value="RKF23537.1"/>
    <property type="molecule type" value="Genomic_DNA"/>
</dbReference>
<dbReference type="Proteomes" id="UP000284395">
    <property type="component" value="Unassembled WGS sequence"/>
</dbReference>
<sequence length="689" mass="75325">MIGYQGVRTRAFMAAVALLLLIQPGLSFAERQSSAAVDQARMAAANSDSANWMGHGRTFDEQRFSPLKDINRNTVGSLSLAWYVDLDTWRGQEATPLVIDGTMYVSTAWSKVYAVDAASGKVLWIFDPQVDPQKAFDACCDVVNRGVAAWKGKIYIGTIDGRLIAIDAATGKQVWSVVTADPEQPYTITGAPRVFKDKIVIGNGGAEYGVRGYVTAYNTETGEKVWRFYTVPGDPAKGPDGEASDAAMEKIAGKSWHGEWWKYGGGGTVWDSIVYDEELDQLYIGVGNGTPWNYQIRSEGKGDNLFLCSIVALDPDTGEYIWHYQAVPGDSYDYTSTQPMMLATLPIDGKRQKVLMQAPKNGFFYVIDRVTGKLISANNYVPQTWAKHIDTATGKPVFADNARYKDGPAYISPSSEGGHNWMPMSFDPDLQLVFFPSMSTGLYYAQPENYDYEPGQWNMAAELAPRTDGKGATFTGALLAWDPVAQKQVWRVPQTGFWNGGTLATAGGLVFQGDSNGIFRAFASQTGQQLWSFDGQSGIQGGPISYAINGEQYIAVLAGKGGSGPLFNREGQNDHYPINGRILVFKLGGTAKLPAFDPVPRLDIEPVTDTFSKEQIQSGAGSYYRYCFICHGGDVLPNLRRSPFLFDAEAWRSVVIDGALTPKGMVSFKEQLSPGEAEAIRAYVSTLEQ</sequence>
<dbReference type="SMART" id="SM00564">
    <property type="entry name" value="PQQ"/>
    <property type="match status" value="5"/>
</dbReference>
<feature type="binding site" evidence="11">
    <location>
        <position position="360"/>
    </location>
    <ligand>
        <name>pyrroloquinoline quinone</name>
        <dbReference type="ChEBI" id="CHEBI:58442"/>
    </ligand>
</feature>
<evidence type="ECO:0000259" key="15">
    <source>
        <dbReference type="PROSITE" id="PS51007"/>
    </source>
</evidence>